<evidence type="ECO:0000313" key="2">
    <source>
        <dbReference type="EMBL" id="CAG8447453.1"/>
    </source>
</evidence>
<accession>A0A9N8VET0</accession>
<reference evidence="2" key="1">
    <citation type="submission" date="2021-06" db="EMBL/GenBank/DDBJ databases">
        <authorList>
            <person name="Kallberg Y."/>
            <person name="Tangrot J."/>
            <person name="Rosling A."/>
        </authorList>
    </citation>
    <scope>NUCLEOTIDE SEQUENCE</scope>
    <source>
        <strain evidence="2">AZ414A</strain>
    </source>
</reference>
<evidence type="ECO:0000313" key="3">
    <source>
        <dbReference type="Proteomes" id="UP000789706"/>
    </source>
</evidence>
<proteinExistence type="predicted"/>
<comment type="caution">
    <text evidence="2">The sequence shown here is derived from an EMBL/GenBank/DDBJ whole genome shotgun (WGS) entry which is preliminary data.</text>
</comment>
<organism evidence="2 3">
    <name type="scientific">Diversispora eburnea</name>
    <dbReference type="NCBI Taxonomy" id="1213867"/>
    <lineage>
        <taxon>Eukaryota</taxon>
        <taxon>Fungi</taxon>
        <taxon>Fungi incertae sedis</taxon>
        <taxon>Mucoromycota</taxon>
        <taxon>Glomeromycotina</taxon>
        <taxon>Glomeromycetes</taxon>
        <taxon>Diversisporales</taxon>
        <taxon>Diversisporaceae</taxon>
        <taxon>Diversispora</taxon>
    </lineage>
</organism>
<gene>
    <name evidence="2" type="ORF">DEBURN_LOCUS1893</name>
</gene>
<dbReference type="AlphaFoldDB" id="A0A9N8VET0"/>
<dbReference type="EMBL" id="CAJVPK010000094">
    <property type="protein sequence ID" value="CAG8447453.1"/>
    <property type="molecule type" value="Genomic_DNA"/>
</dbReference>
<feature type="compositionally biased region" description="Basic and acidic residues" evidence="1">
    <location>
        <begin position="10"/>
        <end position="19"/>
    </location>
</feature>
<sequence>MVGYSDYDEKDVTDLRKDDEDNDDVMQQVKLTADLLDSVKTINTY</sequence>
<dbReference type="Proteomes" id="UP000789706">
    <property type="component" value="Unassembled WGS sequence"/>
</dbReference>
<protein>
    <submittedName>
        <fullName evidence="2">5022_t:CDS:1</fullName>
    </submittedName>
</protein>
<feature type="region of interest" description="Disordered" evidence="1">
    <location>
        <begin position="1"/>
        <end position="21"/>
    </location>
</feature>
<keyword evidence="3" id="KW-1185">Reference proteome</keyword>
<evidence type="ECO:0000256" key="1">
    <source>
        <dbReference type="SAM" id="MobiDB-lite"/>
    </source>
</evidence>
<name>A0A9N8VET0_9GLOM</name>